<organism evidence="3 4">
    <name type="scientific">Basidiobolus ranarum</name>
    <dbReference type="NCBI Taxonomy" id="34480"/>
    <lineage>
        <taxon>Eukaryota</taxon>
        <taxon>Fungi</taxon>
        <taxon>Fungi incertae sedis</taxon>
        <taxon>Zoopagomycota</taxon>
        <taxon>Entomophthoromycotina</taxon>
        <taxon>Basidiobolomycetes</taxon>
        <taxon>Basidiobolales</taxon>
        <taxon>Basidiobolaceae</taxon>
        <taxon>Basidiobolus</taxon>
    </lineage>
</organism>
<evidence type="ECO:0000259" key="2">
    <source>
        <dbReference type="PROSITE" id="PS00036"/>
    </source>
</evidence>
<dbReference type="SUPFAM" id="SSF57959">
    <property type="entry name" value="Leucine zipper domain"/>
    <property type="match status" value="1"/>
</dbReference>
<accession>A0ABR2WLV6</accession>
<dbReference type="Pfam" id="PF07716">
    <property type="entry name" value="bZIP_2"/>
    <property type="match status" value="1"/>
</dbReference>
<reference evidence="3 4" key="1">
    <citation type="submission" date="2023-04" db="EMBL/GenBank/DDBJ databases">
        <title>Genome of Basidiobolus ranarum AG-B5.</title>
        <authorList>
            <person name="Stajich J.E."/>
            <person name="Carter-House D."/>
            <person name="Gryganskyi A."/>
        </authorList>
    </citation>
    <scope>NUCLEOTIDE SEQUENCE [LARGE SCALE GENOMIC DNA]</scope>
    <source>
        <strain evidence="3 4">AG-B5</strain>
    </source>
</reference>
<keyword evidence="4" id="KW-1185">Reference proteome</keyword>
<gene>
    <name evidence="3" type="ORF">K7432_011775</name>
</gene>
<dbReference type="InterPro" id="IPR046347">
    <property type="entry name" value="bZIP_sf"/>
</dbReference>
<protein>
    <recommendedName>
        <fullName evidence="2">BZIP domain-containing protein</fullName>
    </recommendedName>
</protein>
<dbReference type="EMBL" id="JASJQH010000950">
    <property type="protein sequence ID" value="KAK9762462.1"/>
    <property type="molecule type" value="Genomic_DNA"/>
</dbReference>
<dbReference type="Gene3D" id="1.20.5.170">
    <property type="match status" value="1"/>
</dbReference>
<name>A0ABR2WLV6_9FUNG</name>
<sequence>MTHPSKPRAQVEDLHADEILALNGASLPIDQYGRLNSATEEKQSVSQILEEKRKKNATASAKFRDRRKQKEKEILDRCRELEQKVYELEFNNPFLKQIKALQFELDQVRLEKVSALDKLSLLEDEVLLLSDSLYFLFLICAYEGFLAQRLGVL</sequence>
<evidence type="ECO:0000256" key="1">
    <source>
        <dbReference type="SAM" id="Coils"/>
    </source>
</evidence>
<proteinExistence type="predicted"/>
<dbReference type="PROSITE" id="PS00036">
    <property type="entry name" value="BZIP_BASIC"/>
    <property type="match status" value="1"/>
</dbReference>
<evidence type="ECO:0000313" key="4">
    <source>
        <dbReference type="Proteomes" id="UP001479436"/>
    </source>
</evidence>
<feature type="domain" description="BZIP" evidence="2">
    <location>
        <begin position="52"/>
        <end position="66"/>
    </location>
</feature>
<feature type="coiled-coil region" evidence="1">
    <location>
        <begin position="35"/>
        <end position="125"/>
    </location>
</feature>
<keyword evidence="1" id="KW-0175">Coiled coil</keyword>
<evidence type="ECO:0000313" key="3">
    <source>
        <dbReference type="EMBL" id="KAK9762462.1"/>
    </source>
</evidence>
<dbReference type="Proteomes" id="UP001479436">
    <property type="component" value="Unassembled WGS sequence"/>
</dbReference>
<comment type="caution">
    <text evidence="3">The sequence shown here is derived from an EMBL/GenBank/DDBJ whole genome shotgun (WGS) entry which is preliminary data.</text>
</comment>
<dbReference type="InterPro" id="IPR004827">
    <property type="entry name" value="bZIP"/>
</dbReference>